<dbReference type="SUPFAM" id="SSF56436">
    <property type="entry name" value="C-type lectin-like"/>
    <property type="match status" value="2"/>
</dbReference>
<feature type="signal peptide" evidence="2">
    <location>
        <begin position="1"/>
        <end position="22"/>
    </location>
</feature>
<dbReference type="Proteomes" id="UP000613740">
    <property type="component" value="Unassembled WGS sequence"/>
</dbReference>
<comment type="caution">
    <text evidence="3">The sequence shown here is derived from an EMBL/GenBank/DDBJ whole genome shotgun (WGS) entry which is preliminary data.</text>
</comment>
<feature type="compositionally biased region" description="Pro residues" evidence="1">
    <location>
        <begin position="200"/>
        <end position="274"/>
    </location>
</feature>
<evidence type="ECO:0000256" key="1">
    <source>
        <dbReference type="SAM" id="MobiDB-lite"/>
    </source>
</evidence>
<evidence type="ECO:0000313" key="3">
    <source>
        <dbReference type="EMBL" id="KAG2454370.1"/>
    </source>
</evidence>
<evidence type="ECO:0000256" key="2">
    <source>
        <dbReference type="SAM" id="SignalP"/>
    </source>
</evidence>
<feature type="region of interest" description="Disordered" evidence="1">
    <location>
        <begin position="195"/>
        <end position="274"/>
    </location>
</feature>
<keyword evidence="2" id="KW-0732">Signal</keyword>
<feature type="chain" id="PRO_5032507492" evidence="2">
    <location>
        <begin position="23"/>
        <end position="674"/>
    </location>
</feature>
<keyword evidence="4" id="KW-1185">Reference proteome</keyword>
<organism evidence="3 4">
    <name type="scientific">Chlamydomonas schloesseri</name>
    <dbReference type="NCBI Taxonomy" id="2026947"/>
    <lineage>
        <taxon>Eukaryota</taxon>
        <taxon>Viridiplantae</taxon>
        <taxon>Chlorophyta</taxon>
        <taxon>core chlorophytes</taxon>
        <taxon>Chlorophyceae</taxon>
        <taxon>CS clade</taxon>
        <taxon>Chlamydomonadales</taxon>
        <taxon>Chlamydomonadaceae</taxon>
        <taxon>Chlamydomonas</taxon>
    </lineage>
</organism>
<accession>A0A836BD66</accession>
<dbReference type="EMBL" id="JAEHOD010000002">
    <property type="protein sequence ID" value="KAG2454370.1"/>
    <property type="molecule type" value="Genomic_DNA"/>
</dbReference>
<dbReference type="PANTHER" id="PTHR24216">
    <property type="entry name" value="PAXILLIN-RELATED"/>
    <property type="match status" value="1"/>
</dbReference>
<reference evidence="3" key="1">
    <citation type="journal article" date="2020" name="bioRxiv">
        <title>Comparative genomics of Chlamydomonas.</title>
        <authorList>
            <person name="Craig R.J."/>
            <person name="Hasan A.R."/>
            <person name="Ness R.W."/>
            <person name="Keightley P.D."/>
        </authorList>
    </citation>
    <scope>NUCLEOTIDE SEQUENCE</scope>
    <source>
        <strain evidence="3">CCAP 11/173</strain>
    </source>
</reference>
<evidence type="ECO:0000313" key="4">
    <source>
        <dbReference type="Proteomes" id="UP000613740"/>
    </source>
</evidence>
<dbReference type="OrthoDB" id="538111at2759"/>
<proteinExistence type="predicted"/>
<sequence length="674" mass="74064">MARIQPVMALVTLALFASGVAATQVSRDCLGGCAGSHPSFEPVCRDGRMWYNACYMLCQAPNVTVYERCPASPSPSPVRSRPPPPSCDPQRYPYATQTYHCESDCRTYTLVDVNAGCMPNWAGASAYCESRGLELAPWDTDASNGALRKLCAANRFTCWAGGRTPDGLCPLMTQEGYMQYQGCEQPVRFVCRTKTSMCSSPPPPSPNPPSPRPPSPNPPSPRPPSPSPPSPPPPSPNPPSPPPPSPNPRPPPPSPAPPSPPPPSPLPPSPPPPYPPSPAPPMPPPPPSPVPPSPPPPPVCNPRTAPYKNTSYYCQNDCRTYTLYDIDAICMVNYGQARAYCERTGGELVPYGEAPAMGALHKLCRDNRYTCWTGGRDERSGLCPLMTQEGHIVQQGCEQPVRWVCRTKTPYKNTSYYCQNDCRTYTLYDIDAICMVDYGQARAYCERTGGELVPYGEAPAFGALHKLCRDRRYTCWTGGRDERSGLCPLMTADGDVVQQGCGQHTRWVCRTKGCEATCDLKYHNWYVWVCDKGGQAYRNWCYAACHGCYLYTPCAAPRDSGEPATGDNVLSLRDGGYLYRMWTVDAQQRRTYADADAFCAGLDGGGGWALVPYTDLAGYGAVRRLCANNSFTCWLKRGERDEQYPLMAADGSLQMQGPEQRVRFVCRQRQQQQQ</sequence>
<name>A0A836BD66_9CHLO</name>
<dbReference type="PANTHER" id="PTHR24216:SF65">
    <property type="entry name" value="PAXILLIN-LIKE PROTEIN 1"/>
    <property type="match status" value="1"/>
</dbReference>
<dbReference type="InterPro" id="IPR016187">
    <property type="entry name" value="CTDL_fold"/>
</dbReference>
<dbReference type="PRINTS" id="PR01217">
    <property type="entry name" value="PRICHEXTENSN"/>
</dbReference>
<dbReference type="AlphaFoldDB" id="A0A836BD66"/>
<gene>
    <name evidence="3" type="ORF">HYH02_001393</name>
</gene>
<protein>
    <submittedName>
        <fullName evidence="3">Uncharacterized protein</fullName>
    </submittedName>
</protein>